<feature type="region of interest" description="Disordered" evidence="1">
    <location>
        <begin position="121"/>
        <end position="212"/>
    </location>
</feature>
<dbReference type="EMBL" id="CP061281">
    <property type="protein sequence ID" value="QNS05786.1"/>
    <property type="molecule type" value="Genomic_DNA"/>
</dbReference>
<dbReference type="AlphaFoldDB" id="A0A7H1BAN1"/>
<evidence type="ECO:0000313" key="3">
    <source>
        <dbReference type="EMBL" id="QNS05786.1"/>
    </source>
</evidence>
<accession>A0A7H1BAN1</accession>
<feature type="compositionally biased region" description="Low complexity" evidence="1">
    <location>
        <begin position="155"/>
        <end position="167"/>
    </location>
</feature>
<sequence>MYGPGAAPPPRTDGGVVAMRVLFAALSVLSCGLLASVPLFRIAYLRKRTLDWVLASVALPVTFALFAVVGSLPETDRRTDVALAAILIIGAASAVYFVVFDVRRVQATPLPAPYPPTAQTVGYGYPPVQHQPAPQPPYTHPTVSQTGFATHQTLGAAPQHPAPQHAHPTPPPVQPQPQQPQGEQGQPPHRIDQVRAELDELSDYLRQQDGGR</sequence>
<keyword evidence="2" id="KW-1133">Transmembrane helix</keyword>
<feature type="transmembrane region" description="Helical" evidence="2">
    <location>
        <begin position="52"/>
        <end position="69"/>
    </location>
</feature>
<protein>
    <recommendedName>
        <fullName evidence="5">Integral membrane protein</fullName>
    </recommendedName>
</protein>
<gene>
    <name evidence="3" type="ORF">IAG42_20815</name>
</gene>
<feature type="transmembrane region" description="Helical" evidence="2">
    <location>
        <begin position="20"/>
        <end position="40"/>
    </location>
</feature>
<feature type="compositionally biased region" description="Basic and acidic residues" evidence="1">
    <location>
        <begin position="189"/>
        <end position="198"/>
    </location>
</feature>
<evidence type="ECO:0008006" key="5">
    <source>
        <dbReference type="Google" id="ProtNLM"/>
    </source>
</evidence>
<dbReference type="KEGG" id="sxn:IAG42_20815"/>
<organism evidence="3 4">
    <name type="scientific">Streptomyces xanthii</name>
    <dbReference type="NCBI Taxonomy" id="2768069"/>
    <lineage>
        <taxon>Bacteria</taxon>
        <taxon>Bacillati</taxon>
        <taxon>Actinomycetota</taxon>
        <taxon>Actinomycetes</taxon>
        <taxon>Kitasatosporales</taxon>
        <taxon>Streptomycetaceae</taxon>
        <taxon>Streptomyces</taxon>
    </lineage>
</organism>
<feature type="transmembrane region" description="Helical" evidence="2">
    <location>
        <begin position="81"/>
        <end position="100"/>
    </location>
</feature>
<evidence type="ECO:0000256" key="2">
    <source>
        <dbReference type="SAM" id="Phobius"/>
    </source>
</evidence>
<dbReference type="RefSeq" id="WP_188338476.1">
    <property type="nucleotide sequence ID" value="NZ_CP061281.1"/>
</dbReference>
<keyword evidence="4" id="KW-1185">Reference proteome</keyword>
<evidence type="ECO:0000256" key="1">
    <source>
        <dbReference type="SAM" id="MobiDB-lite"/>
    </source>
</evidence>
<reference evidence="3 4" key="1">
    <citation type="submission" date="2020-09" db="EMBL/GenBank/DDBJ databases">
        <title>A novel species.</title>
        <authorList>
            <person name="Gao J."/>
        </authorList>
    </citation>
    <scope>NUCLEOTIDE SEQUENCE [LARGE SCALE GENOMIC DNA]</scope>
    <source>
        <strain evidence="3 4">CRXT-Y-14</strain>
    </source>
</reference>
<feature type="compositionally biased region" description="Low complexity" evidence="1">
    <location>
        <begin position="179"/>
        <end position="188"/>
    </location>
</feature>
<name>A0A7H1BAN1_9ACTN</name>
<dbReference type="Proteomes" id="UP000516428">
    <property type="component" value="Chromosome"/>
</dbReference>
<evidence type="ECO:0000313" key="4">
    <source>
        <dbReference type="Proteomes" id="UP000516428"/>
    </source>
</evidence>
<keyword evidence="2" id="KW-0472">Membrane</keyword>
<proteinExistence type="predicted"/>
<keyword evidence="2" id="KW-0812">Transmembrane</keyword>
<feature type="compositionally biased region" description="Polar residues" evidence="1">
    <location>
        <begin position="141"/>
        <end position="153"/>
    </location>
</feature>
<feature type="compositionally biased region" description="Pro residues" evidence="1">
    <location>
        <begin position="168"/>
        <end position="178"/>
    </location>
</feature>